<keyword evidence="4" id="KW-0808">Transferase</keyword>
<feature type="domain" description="Bacterial sugar transferase" evidence="3">
    <location>
        <begin position="59"/>
        <end position="246"/>
    </location>
</feature>
<dbReference type="InterPro" id="IPR003362">
    <property type="entry name" value="Bact_transf"/>
</dbReference>
<dbReference type="EMBL" id="FQUS01000010">
    <property type="protein sequence ID" value="SHF58384.1"/>
    <property type="molecule type" value="Genomic_DNA"/>
</dbReference>
<feature type="transmembrane region" description="Helical" evidence="2">
    <location>
        <begin position="64"/>
        <end position="85"/>
    </location>
</feature>
<evidence type="ECO:0000256" key="1">
    <source>
        <dbReference type="ARBA" id="ARBA00006464"/>
    </source>
</evidence>
<dbReference type="GO" id="GO:0016780">
    <property type="term" value="F:phosphotransferase activity, for other substituted phosphate groups"/>
    <property type="evidence" value="ECO:0007669"/>
    <property type="project" value="TreeGrafter"/>
</dbReference>
<evidence type="ECO:0000313" key="4">
    <source>
        <dbReference type="EMBL" id="SHF58384.1"/>
    </source>
</evidence>
<keyword evidence="2" id="KW-1133">Transmembrane helix</keyword>
<proteinExistence type="inferred from homology"/>
<dbReference type="AlphaFoldDB" id="A0A1M5CUJ0"/>
<name>A0A1M5CUJ0_9BACT</name>
<sequence>MGYKSESAATNNNIIQEKYETVRQSIVQEMYDTNIASVNGRDSSYSKFESLANNTFRGKRSIDVFIGCFAFVVFLLAYPVFAFFIKLSSRGPVLYKQWRTGQHGHEFICYKFRTMHELDLRRIDGKPVVTQENDKRVFWFGSLLRMTNLDELPQVLNVLKGDMSLIGPRPYQVEECAHWNNTYNDFYYRYAVKPGISGLAQVKGYRGGTLDEQHMRKRLDYDLIYVEKQCLGLDLKILGQTIFKMIHLDTDGH</sequence>
<keyword evidence="5" id="KW-1185">Reference proteome</keyword>
<evidence type="ECO:0000259" key="3">
    <source>
        <dbReference type="Pfam" id="PF02397"/>
    </source>
</evidence>
<dbReference type="RefSeq" id="WP_084088206.1">
    <property type="nucleotide sequence ID" value="NZ_FQUS01000010.1"/>
</dbReference>
<dbReference type="Pfam" id="PF02397">
    <property type="entry name" value="Bac_transf"/>
    <property type="match status" value="1"/>
</dbReference>
<reference evidence="4 5" key="1">
    <citation type="submission" date="2016-11" db="EMBL/GenBank/DDBJ databases">
        <authorList>
            <person name="Jaros S."/>
            <person name="Januszkiewicz K."/>
            <person name="Wedrychowicz H."/>
        </authorList>
    </citation>
    <scope>NUCLEOTIDE SEQUENCE [LARGE SCALE GENOMIC DNA]</scope>
    <source>
        <strain evidence="4 5">DSM 21986</strain>
    </source>
</reference>
<protein>
    <submittedName>
        <fullName evidence="4">Sugar transferase involved in LPS biosynthesis (Colanic, teichoic acid)</fullName>
    </submittedName>
</protein>
<evidence type="ECO:0000256" key="2">
    <source>
        <dbReference type="SAM" id="Phobius"/>
    </source>
</evidence>
<dbReference type="Proteomes" id="UP000184041">
    <property type="component" value="Unassembled WGS sequence"/>
</dbReference>
<keyword evidence="2" id="KW-0812">Transmembrane</keyword>
<gene>
    <name evidence="4" type="ORF">SAMN05443144_11094</name>
</gene>
<keyword evidence="2" id="KW-0472">Membrane</keyword>
<accession>A0A1M5CUJ0</accession>
<evidence type="ECO:0000313" key="5">
    <source>
        <dbReference type="Proteomes" id="UP000184041"/>
    </source>
</evidence>
<organism evidence="4 5">
    <name type="scientific">Fodinibius roseus</name>
    <dbReference type="NCBI Taxonomy" id="1194090"/>
    <lineage>
        <taxon>Bacteria</taxon>
        <taxon>Pseudomonadati</taxon>
        <taxon>Balneolota</taxon>
        <taxon>Balneolia</taxon>
        <taxon>Balneolales</taxon>
        <taxon>Balneolaceae</taxon>
        <taxon>Fodinibius</taxon>
    </lineage>
</organism>
<dbReference type="STRING" id="1194090.SAMN05443144_11094"/>
<comment type="similarity">
    <text evidence="1">Belongs to the bacterial sugar transferase family.</text>
</comment>
<dbReference type="PANTHER" id="PTHR30576">
    <property type="entry name" value="COLANIC BIOSYNTHESIS UDP-GLUCOSE LIPID CARRIER TRANSFERASE"/>
    <property type="match status" value="1"/>
</dbReference>
<dbReference type="PANTHER" id="PTHR30576:SF0">
    <property type="entry name" value="UNDECAPRENYL-PHOSPHATE N-ACETYLGALACTOSAMINYL 1-PHOSPHATE TRANSFERASE-RELATED"/>
    <property type="match status" value="1"/>
</dbReference>
<dbReference type="OrthoDB" id="9808602at2"/>